<dbReference type="CDD" id="cd15731">
    <property type="entry name" value="FYVE_LST2"/>
    <property type="match status" value="1"/>
</dbReference>
<feature type="domain" description="FYVE-type" evidence="6">
    <location>
        <begin position="438"/>
        <end position="498"/>
    </location>
</feature>
<dbReference type="SMART" id="SM00064">
    <property type="entry name" value="FYVE"/>
    <property type="match status" value="1"/>
</dbReference>
<dbReference type="Gene3D" id="3.30.40.10">
    <property type="entry name" value="Zinc/RING finger domain, C3HC4 (zinc finger)"/>
    <property type="match status" value="1"/>
</dbReference>
<dbReference type="GO" id="GO:0031901">
    <property type="term" value="C:early endosome membrane"/>
    <property type="evidence" value="ECO:0007669"/>
    <property type="project" value="TreeGrafter"/>
</dbReference>
<evidence type="ECO:0000256" key="5">
    <source>
        <dbReference type="PROSITE-ProRule" id="PRU00091"/>
    </source>
</evidence>
<evidence type="ECO:0000313" key="7">
    <source>
        <dbReference type="EMBL" id="KAJ7316588.1"/>
    </source>
</evidence>
<accession>A0A9Q1AWZ1</accession>
<dbReference type="PROSITE" id="PS50178">
    <property type="entry name" value="ZF_FYVE"/>
    <property type="match status" value="1"/>
</dbReference>
<comment type="caution">
    <text evidence="7">The sequence shown here is derived from an EMBL/GenBank/DDBJ whole genome shotgun (WGS) entry which is preliminary data.</text>
</comment>
<dbReference type="InterPro" id="IPR013083">
    <property type="entry name" value="Znf_RING/FYVE/PHD"/>
</dbReference>
<gene>
    <name evidence="7" type="ORF">JRQ81_002750</name>
</gene>
<comment type="similarity">
    <text evidence="1">Belongs to the lst-2 family.</text>
</comment>
<dbReference type="InterPro" id="IPR000306">
    <property type="entry name" value="Znf_FYVE"/>
</dbReference>
<evidence type="ECO:0000256" key="4">
    <source>
        <dbReference type="ARBA" id="ARBA00022833"/>
    </source>
</evidence>
<evidence type="ECO:0000256" key="1">
    <source>
        <dbReference type="ARBA" id="ARBA00008755"/>
    </source>
</evidence>
<protein>
    <recommendedName>
        <fullName evidence="6">FYVE-type domain-containing protein</fullName>
    </recommendedName>
</protein>
<dbReference type="InterPro" id="IPR051118">
    <property type="entry name" value="LST-2"/>
</dbReference>
<dbReference type="SUPFAM" id="SSF57903">
    <property type="entry name" value="FYVE/PHD zinc finger"/>
    <property type="match status" value="1"/>
</dbReference>
<dbReference type="EMBL" id="JAPFRF010000011">
    <property type="protein sequence ID" value="KAJ7316588.1"/>
    <property type="molecule type" value="Genomic_DNA"/>
</dbReference>
<dbReference type="InterPro" id="IPR043269">
    <property type="entry name" value="FYVE_LST2"/>
</dbReference>
<dbReference type="InterPro" id="IPR011011">
    <property type="entry name" value="Znf_FYVE_PHD"/>
</dbReference>
<keyword evidence="3 5" id="KW-0863">Zinc-finger</keyword>
<keyword evidence="2" id="KW-0479">Metal-binding</keyword>
<dbReference type="Pfam" id="PF01363">
    <property type="entry name" value="FYVE"/>
    <property type="match status" value="1"/>
</dbReference>
<dbReference type="Proteomes" id="UP001142489">
    <property type="component" value="Unassembled WGS sequence"/>
</dbReference>
<evidence type="ECO:0000313" key="8">
    <source>
        <dbReference type="Proteomes" id="UP001142489"/>
    </source>
</evidence>
<evidence type="ECO:0000256" key="3">
    <source>
        <dbReference type="ARBA" id="ARBA00022771"/>
    </source>
</evidence>
<organism evidence="7 8">
    <name type="scientific">Phrynocephalus forsythii</name>
    <dbReference type="NCBI Taxonomy" id="171643"/>
    <lineage>
        <taxon>Eukaryota</taxon>
        <taxon>Metazoa</taxon>
        <taxon>Chordata</taxon>
        <taxon>Craniata</taxon>
        <taxon>Vertebrata</taxon>
        <taxon>Euteleostomi</taxon>
        <taxon>Lepidosauria</taxon>
        <taxon>Squamata</taxon>
        <taxon>Bifurcata</taxon>
        <taxon>Unidentata</taxon>
        <taxon>Episquamata</taxon>
        <taxon>Toxicofera</taxon>
        <taxon>Iguania</taxon>
        <taxon>Acrodonta</taxon>
        <taxon>Agamidae</taxon>
        <taxon>Agaminae</taxon>
        <taxon>Phrynocephalus</taxon>
    </lineage>
</organism>
<dbReference type="AlphaFoldDB" id="A0A9Q1AWZ1"/>
<dbReference type="InterPro" id="IPR017455">
    <property type="entry name" value="Znf_FYVE-rel"/>
</dbReference>
<dbReference type="OrthoDB" id="20035at2759"/>
<sequence>MLPSAVRRWLHRPKRSDPRLLSQFFYADERVTQVVTEINCLDVETDPQQYLALLNQLHLSQAELLSIIEKIMDECIPKERHSRDYVIKFPEDLLVDNLRNHMLFAAECLMAHTYIDVDEADGLRLRPLAKDLLCSLELVRMVLREQSLNQAGPYSDLVRRALIRFDMLFAEFELSYVSSLVSVKTPEDIYKQQEIVVLFSETVARALKLGYLTQEMIDGYEPHLMFTIPRLAIISGLLIYPDGPLNLERRPEEISRVFSPFYVLLRKIRDLLQVLSKEELYKLEKRLLNESPADSQPFTVTDSPDFQSFAAPPGCPAVPRYPGQESSGTETRVCAGIPQSTRWMELRARYSSTEDMIHTLFVCISGVADQLQTNFAGDLRAILKSVFKMVTSRMEDLEVPDTGQVEVGVAATALRVADCALCSHSREGALVPPDWVPDSTCSRCMACHVPFTFLRRRHHCRSCGKIFCSRCSSHLAPLPHFKQPKPVRVCTHCYTTHLPSTSKNANCS</sequence>
<evidence type="ECO:0000256" key="2">
    <source>
        <dbReference type="ARBA" id="ARBA00022723"/>
    </source>
</evidence>
<keyword evidence="8" id="KW-1185">Reference proteome</keyword>
<dbReference type="PANTHER" id="PTHR46465">
    <property type="entry name" value="LATERAL SIGNALING TARGET PROTEIN 2 HOMOLOG"/>
    <property type="match status" value="1"/>
</dbReference>
<reference evidence="7" key="1">
    <citation type="journal article" date="2023" name="DNA Res.">
        <title>Chromosome-level genome assembly of Phrynocephalus forsythii using third-generation DNA sequencing and Hi-C analysis.</title>
        <authorList>
            <person name="Qi Y."/>
            <person name="Zhao W."/>
            <person name="Zhao Y."/>
            <person name="Niu C."/>
            <person name="Cao S."/>
            <person name="Zhang Y."/>
        </authorList>
    </citation>
    <scope>NUCLEOTIDE SEQUENCE</scope>
    <source>
        <tissue evidence="7">Muscle</tissue>
    </source>
</reference>
<proteinExistence type="inferred from homology"/>
<name>A0A9Q1AWZ1_9SAUR</name>
<keyword evidence="4" id="KW-0862">Zinc</keyword>
<dbReference type="PANTHER" id="PTHR46465:SF4">
    <property type="entry name" value="FYVE-TYPE DOMAIN-CONTAINING PROTEIN"/>
    <property type="match status" value="1"/>
</dbReference>
<evidence type="ECO:0000259" key="6">
    <source>
        <dbReference type="PROSITE" id="PS50178"/>
    </source>
</evidence>
<dbReference type="GO" id="GO:0008270">
    <property type="term" value="F:zinc ion binding"/>
    <property type="evidence" value="ECO:0007669"/>
    <property type="project" value="UniProtKB-KW"/>
</dbReference>